<dbReference type="EC" id="2.7.11.1" evidence="7"/>
<dbReference type="Proteomes" id="UP000029708">
    <property type="component" value="Unassembled WGS sequence"/>
</dbReference>
<dbReference type="Proteomes" id="UP000560000">
    <property type="component" value="Unassembled WGS sequence"/>
</dbReference>
<protein>
    <submittedName>
        <fullName evidence="7">Serine/threonine-protein kinase HipA</fullName>
        <ecNumber evidence="7">2.7.11.1</ecNumber>
    </submittedName>
    <submittedName>
        <fullName evidence="6">Toxin HipA</fullName>
    </submittedName>
</protein>
<name>A0A099CTP1_9GAMM</name>
<dbReference type="PANTHER" id="PTHR37419">
    <property type="entry name" value="SERINE/THREONINE-PROTEIN KINASE TOXIN HIPA"/>
    <property type="match status" value="1"/>
</dbReference>
<dbReference type="Pfam" id="PF13657">
    <property type="entry name" value="Couple_hipA"/>
    <property type="match status" value="1"/>
</dbReference>
<dbReference type="EMBL" id="JACHET010000001">
    <property type="protein sequence ID" value="MBB6182735.1"/>
    <property type="molecule type" value="Genomic_DNA"/>
</dbReference>
<reference evidence="7 9" key="2">
    <citation type="submission" date="2020-08" db="EMBL/GenBank/DDBJ databases">
        <title>Genomic Encyclopedia of Type Strains, Phase IV (KMG-IV): sequencing the most valuable type-strain genomes for metagenomic binning, comparative biology and taxonomic classification.</title>
        <authorList>
            <person name="Goeker M."/>
        </authorList>
    </citation>
    <scope>NUCLEOTIDE SEQUENCE [LARGE SCALE GENOMIC DNA]</scope>
    <source>
        <strain evidence="7 9">DSM 107085</strain>
    </source>
</reference>
<comment type="similarity">
    <text evidence="1">Belongs to the HipA Ser/Thr kinase family.</text>
</comment>
<dbReference type="NCBIfam" id="TIGR03071">
    <property type="entry name" value="couple_hipA"/>
    <property type="match status" value="1"/>
</dbReference>
<feature type="domain" description="HipA-like C-terminal" evidence="4">
    <location>
        <begin position="160"/>
        <end position="410"/>
    </location>
</feature>
<dbReference type="InterPro" id="IPR012893">
    <property type="entry name" value="HipA-like_C"/>
</dbReference>
<dbReference type="EMBL" id="JROI01000012">
    <property type="protein sequence ID" value="KGI77348.1"/>
    <property type="molecule type" value="Genomic_DNA"/>
</dbReference>
<evidence type="ECO:0000259" key="5">
    <source>
        <dbReference type="Pfam" id="PF13657"/>
    </source>
</evidence>
<dbReference type="OrthoDB" id="9805913at2"/>
<keyword evidence="3 7" id="KW-0418">Kinase</keyword>
<sequence length="449" mass="50126">MASRVKALDIWMNGHRVGRWDRGRAGTDRLTYAATWMASAHGRPLSLSLPFAFGHDSGEPVPIRGERVAAYFDNLIPDSERILQRMRERYGTRSTTAFDLLSAVGRDCAGAVQLVPADEEPDGVKHIDGQTLNDADVAKLLRDVPATSRWTREETEAFRLSIAGAQEKTALLRHKGRWCIPHGATPSTHIFKLPLGIVGNMQADMKDSVENEWLCMQLAEELGLPVARTEIGCFEDQNVLIVERFDRKLSSDGTWWQRIPQEDFCQVFGLPPTRKYEADGGPGMQRIMDTLQGSEQTAQDRATFFRAQLVFWLMAATDGHAKNFSIQHLPGGDYQLAPLYDIISTYPIQGHGPKHLDPRRARLAMAVRGKNAHYLLHDIHRWHWVSMAERLGLQGAEGMIDELIDQVPKAIQSVASRLPTGFPSSVLGVISEGMSVAAKRMANEPDRRC</sequence>
<organism evidence="6 8">
    <name type="scientific">Oleiagrimonas soli</name>
    <dbReference type="NCBI Taxonomy" id="1543381"/>
    <lineage>
        <taxon>Bacteria</taxon>
        <taxon>Pseudomonadati</taxon>
        <taxon>Pseudomonadota</taxon>
        <taxon>Gammaproteobacteria</taxon>
        <taxon>Lysobacterales</taxon>
        <taxon>Rhodanobacteraceae</taxon>
        <taxon>Oleiagrimonas</taxon>
    </lineage>
</organism>
<evidence type="ECO:0000256" key="3">
    <source>
        <dbReference type="ARBA" id="ARBA00022777"/>
    </source>
</evidence>
<dbReference type="AlphaFoldDB" id="A0A099CTP1"/>
<feature type="domain" description="HipA N-terminal subdomain 1" evidence="5">
    <location>
        <begin position="8"/>
        <end position="114"/>
    </location>
</feature>
<gene>
    <name evidence="7" type="ORF">HNQ86_000080</name>
    <name evidence="6" type="ORF">LF63_0110740</name>
</gene>
<keyword evidence="8" id="KW-1185">Reference proteome</keyword>
<evidence type="ECO:0000313" key="8">
    <source>
        <dbReference type="Proteomes" id="UP000029708"/>
    </source>
</evidence>
<dbReference type="RefSeq" id="WP_043101680.1">
    <property type="nucleotide sequence ID" value="NZ_JACHET010000001.1"/>
</dbReference>
<keyword evidence="2 7" id="KW-0808">Transferase</keyword>
<dbReference type="Pfam" id="PF07804">
    <property type="entry name" value="HipA_C"/>
    <property type="match status" value="1"/>
</dbReference>
<dbReference type="CDD" id="cd17808">
    <property type="entry name" value="HipA_Ec_like"/>
    <property type="match status" value="1"/>
</dbReference>
<dbReference type="GO" id="GO:0004674">
    <property type="term" value="F:protein serine/threonine kinase activity"/>
    <property type="evidence" value="ECO:0007669"/>
    <property type="project" value="UniProtKB-EC"/>
</dbReference>
<evidence type="ECO:0000313" key="6">
    <source>
        <dbReference type="EMBL" id="KGI77348.1"/>
    </source>
</evidence>
<dbReference type="PANTHER" id="PTHR37419:SF1">
    <property type="entry name" value="SERINE_THREONINE-PROTEIN KINASE TOXIN HIPA"/>
    <property type="match status" value="1"/>
</dbReference>
<evidence type="ECO:0000313" key="9">
    <source>
        <dbReference type="Proteomes" id="UP000560000"/>
    </source>
</evidence>
<reference evidence="6 8" key="1">
    <citation type="submission" date="2014-09" db="EMBL/GenBank/DDBJ databases">
        <title>Xanthomonadaceae 3.5X direct submission.</title>
        <authorList>
            <person name="Fang T."/>
            <person name="Wang H."/>
        </authorList>
    </citation>
    <scope>NUCLEOTIDE SEQUENCE [LARGE SCALE GENOMIC DNA]</scope>
    <source>
        <strain evidence="6 8">3.5X</strain>
    </source>
</reference>
<proteinExistence type="inferred from homology"/>
<dbReference type="GO" id="GO:0005829">
    <property type="term" value="C:cytosol"/>
    <property type="evidence" value="ECO:0007669"/>
    <property type="project" value="TreeGrafter"/>
</dbReference>
<evidence type="ECO:0000259" key="4">
    <source>
        <dbReference type="Pfam" id="PF07804"/>
    </source>
</evidence>
<evidence type="ECO:0000256" key="1">
    <source>
        <dbReference type="ARBA" id="ARBA00010164"/>
    </source>
</evidence>
<evidence type="ECO:0000313" key="7">
    <source>
        <dbReference type="EMBL" id="MBB6182735.1"/>
    </source>
</evidence>
<dbReference type="STRING" id="1543381.LF63_0110740"/>
<dbReference type="InterPro" id="IPR052028">
    <property type="entry name" value="HipA_Ser/Thr_kinase"/>
</dbReference>
<dbReference type="InterPro" id="IPR017508">
    <property type="entry name" value="HipA_N1"/>
</dbReference>
<dbReference type="HOGENOM" id="CLU_030167_2_1_6"/>
<comment type="caution">
    <text evidence="6">The sequence shown here is derived from an EMBL/GenBank/DDBJ whole genome shotgun (WGS) entry which is preliminary data.</text>
</comment>
<evidence type="ECO:0000256" key="2">
    <source>
        <dbReference type="ARBA" id="ARBA00022679"/>
    </source>
</evidence>
<accession>A0A099CTP1</accession>